<keyword evidence="1" id="KW-0812">Transmembrane</keyword>
<evidence type="ECO:0000313" key="3">
    <source>
        <dbReference type="Proteomes" id="UP000694415"/>
    </source>
</evidence>
<reference evidence="2" key="2">
    <citation type="submission" date="2025-09" db="UniProtKB">
        <authorList>
            <consortium name="Ensembl"/>
        </authorList>
    </citation>
    <scope>IDENTIFICATION</scope>
</reference>
<protein>
    <submittedName>
        <fullName evidence="2">Uncharacterized protein</fullName>
    </submittedName>
</protein>
<proteinExistence type="predicted"/>
<dbReference type="Ensembl" id="ENSMSIT00000020571.1">
    <property type="protein sequence ID" value="ENSMSIP00000016199.1"/>
    <property type="gene ID" value="ENSMSIG00000013937.1"/>
</dbReference>
<keyword evidence="1" id="KW-0472">Membrane</keyword>
<reference evidence="2" key="1">
    <citation type="submission" date="2025-08" db="UniProtKB">
        <authorList>
            <consortium name="Ensembl"/>
        </authorList>
    </citation>
    <scope>IDENTIFICATION</scope>
</reference>
<feature type="transmembrane region" description="Helical" evidence="1">
    <location>
        <begin position="59"/>
        <end position="81"/>
    </location>
</feature>
<name>A0A8C6H562_MUSSI</name>
<keyword evidence="3" id="KW-1185">Reference proteome</keyword>
<sequence>MFAALLEDPRLWPSFSAPLAGSLFPGCTVEKDQAVPWSCPLPVCCGAAWSVGLQQASSFALAFAITAHYLAVHTLGLLGAFMRGIV</sequence>
<evidence type="ECO:0000313" key="2">
    <source>
        <dbReference type="Ensembl" id="ENSMSIP00000016199.1"/>
    </source>
</evidence>
<organism evidence="2 3">
    <name type="scientific">Mus spicilegus</name>
    <name type="common">Mound-building mouse</name>
    <dbReference type="NCBI Taxonomy" id="10103"/>
    <lineage>
        <taxon>Eukaryota</taxon>
        <taxon>Metazoa</taxon>
        <taxon>Chordata</taxon>
        <taxon>Craniata</taxon>
        <taxon>Vertebrata</taxon>
        <taxon>Euteleostomi</taxon>
        <taxon>Mammalia</taxon>
        <taxon>Eutheria</taxon>
        <taxon>Euarchontoglires</taxon>
        <taxon>Glires</taxon>
        <taxon>Rodentia</taxon>
        <taxon>Myomorpha</taxon>
        <taxon>Muroidea</taxon>
        <taxon>Muridae</taxon>
        <taxon>Murinae</taxon>
        <taxon>Mus</taxon>
        <taxon>Mus</taxon>
    </lineage>
</organism>
<evidence type="ECO:0000256" key="1">
    <source>
        <dbReference type="SAM" id="Phobius"/>
    </source>
</evidence>
<dbReference type="AlphaFoldDB" id="A0A8C6H562"/>
<dbReference type="Proteomes" id="UP000694415">
    <property type="component" value="Unplaced"/>
</dbReference>
<accession>A0A8C6H562</accession>
<keyword evidence="1" id="KW-1133">Transmembrane helix</keyword>